<reference evidence="11 12" key="1">
    <citation type="submission" date="2024-11" db="EMBL/GenBank/DDBJ databases">
        <title>A near-complete genome assembly of Cinchona calisaya.</title>
        <authorList>
            <person name="Lian D.C."/>
            <person name="Zhao X.W."/>
            <person name="Wei L."/>
        </authorList>
    </citation>
    <scope>NUCLEOTIDE SEQUENCE [LARGE SCALE GENOMIC DNA]</scope>
    <source>
        <tissue evidence="11">Nenye</tissue>
    </source>
</reference>
<dbReference type="SUPFAM" id="SSF57850">
    <property type="entry name" value="RING/U-box"/>
    <property type="match status" value="1"/>
</dbReference>
<evidence type="ECO:0000256" key="8">
    <source>
        <dbReference type="PROSITE-ProRule" id="PRU00175"/>
    </source>
</evidence>
<feature type="compositionally biased region" description="Acidic residues" evidence="9">
    <location>
        <begin position="211"/>
        <end position="228"/>
    </location>
</feature>
<dbReference type="Pfam" id="PF13639">
    <property type="entry name" value="zf-RING_2"/>
    <property type="match status" value="1"/>
</dbReference>
<evidence type="ECO:0000256" key="3">
    <source>
        <dbReference type="ARBA" id="ARBA00022679"/>
    </source>
</evidence>
<dbReference type="PANTHER" id="PTHR15710:SF132">
    <property type="entry name" value="E3 UBIQUITIN-PROTEIN LIGASE MPSR1"/>
    <property type="match status" value="1"/>
</dbReference>
<sequence length="248" mass="27024">MDSNPTATAPEQSSPPSLEELARRSARTILLPLIIGYASSGTPSDRTREVSVIVNPRTGSLTMIEGSVDVDAFLRGKDGRLPASKASIDAMPVVKVAEEGLDCAICLSDFEVGEEAKQMPCKHRYHTDCIDKWLGIQGSCPVCRYRMPVEEEERNKKEASENGSDGETEEEEEEEEEHGEEGGGGGIGRIPTFVFHIFFTPRRQSRRNSESESESESGEESESEDDNSDGSANTDQVGSGSQEMDIDT</sequence>
<evidence type="ECO:0000256" key="6">
    <source>
        <dbReference type="ARBA" id="ARBA00022786"/>
    </source>
</evidence>
<proteinExistence type="predicted"/>
<dbReference type="InterPro" id="IPR001841">
    <property type="entry name" value="Znf_RING"/>
</dbReference>
<dbReference type="PROSITE" id="PS50089">
    <property type="entry name" value="ZF_RING_2"/>
    <property type="match status" value="1"/>
</dbReference>
<dbReference type="EMBL" id="JBJUIK010000005">
    <property type="protein sequence ID" value="KAL3526530.1"/>
    <property type="molecule type" value="Genomic_DNA"/>
</dbReference>
<feature type="region of interest" description="Disordered" evidence="9">
    <location>
        <begin position="1"/>
        <end position="20"/>
    </location>
</feature>
<dbReference type="Proteomes" id="UP001630127">
    <property type="component" value="Unassembled WGS sequence"/>
</dbReference>
<keyword evidence="6" id="KW-0833">Ubl conjugation pathway</keyword>
<dbReference type="SMART" id="SM00184">
    <property type="entry name" value="RING"/>
    <property type="match status" value="1"/>
</dbReference>
<organism evidence="11 12">
    <name type="scientific">Cinchona calisaya</name>
    <dbReference type="NCBI Taxonomy" id="153742"/>
    <lineage>
        <taxon>Eukaryota</taxon>
        <taxon>Viridiplantae</taxon>
        <taxon>Streptophyta</taxon>
        <taxon>Embryophyta</taxon>
        <taxon>Tracheophyta</taxon>
        <taxon>Spermatophyta</taxon>
        <taxon>Magnoliopsida</taxon>
        <taxon>eudicotyledons</taxon>
        <taxon>Gunneridae</taxon>
        <taxon>Pentapetalae</taxon>
        <taxon>asterids</taxon>
        <taxon>lamiids</taxon>
        <taxon>Gentianales</taxon>
        <taxon>Rubiaceae</taxon>
        <taxon>Cinchonoideae</taxon>
        <taxon>Cinchoneae</taxon>
        <taxon>Cinchona</taxon>
    </lineage>
</organism>
<evidence type="ECO:0000256" key="7">
    <source>
        <dbReference type="ARBA" id="ARBA00022833"/>
    </source>
</evidence>
<keyword evidence="7" id="KW-0862">Zinc</keyword>
<evidence type="ECO:0000313" key="12">
    <source>
        <dbReference type="Proteomes" id="UP001630127"/>
    </source>
</evidence>
<feature type="compositionally biased region" description="Acidic residues" evidence="9">
    <location>
        <begin position="164"/>
        <end position="179"/>
    </location>
</feature>
<evidence type="ECO:0000259" key="10">
    <source>
        <dbReference type="PROSITE" id="PS50089"/>
    </source>
</evidence>
<dbReference type="InterPro" id="IPR013083">
    <property type="entry name" value="Znf_RING/FYVE/PHD"/>
</dbReference>
<comment type="caution">
    <text evidence="11">The sequence shown here is derived from an EMBL/GenBank/DDBJ whole genome shotgun (WGS) entry which is preliminary data.</text>
</comment>
<comment type="catalytic activity">
    <reaction evidence="1">
        <text>S-ubiquitinyl-[E2 ubiquitin-conjugating enzyme]-L-cysteine + [acceptor protein]-L-lysine = [E2 ubiquitin-conjugating enzyme]-L-cysteine + N(6)-ubiquitinyl-[acceptor protein]-L-lysine.</text>
        <dbReference type="EC" id="2.3.2.27"/>
    </reaction>
</comment>
<dbReference type="GO" id="GO:0061630">
    <property type="term" value="F:ubiquitin protein ligase activity"/>
    <property type="evidence" value="ECO:0007669"/>
    <property type="project" value="UniProtKB-EC"/>
</dbReference>
<dbReference type="GO" id="GO:0016567">
    <property type="term" value="P:protein ubiquitination"/>
    <property type="evidence" value="ECO:0007669"/>
    <property type="project" value="UniProtKB-ARBA"/>
</dbReference>
<feature type="compositionally biased region" description="Polar residues" evidence="9">
    <location>
        <begin position="1"/>
        <end position="16"/>
    </location>
</feature>
<dbReference type="PANTHER" id="PTHR15710">
    <property type="entry name" value="E3 UBIQUITIN-PROTEIN LIGASE PRAJA"/>
    <property type="match status" value="1"/>
</dbReference>
<protein>
    <recommendedName>
        <fullName evidence="2">RING-type E3 ubiquitin transferase</fullName>
        <ecNumber evidence="2">2.3.2.27</ecNumber>
    </recommendedName>
</protein>
<evidence type="ECO:0000256" key="1">
    <source>
        <dbReference type="ARBA" id="ARBA00000900"/>
    </source>
</evidence>
<keyword evidence="4" id="KW-0479">Metal-binding</keyword>
<feature type="compositionally biased region" description="Basic and acidic residues" evidence="9">
    <location>
        <begin position="150"/>
        <end position="160"/>
    </location>
</feature>
<keyword evidence="12" id="KW-1185">Reference proteome</keyword>
<dbReference type="GO" id="GO:0008270">
    <property type="term" value="F:zinc ion binding"/>
    <property type="evidence" value="ECO:0007669"/>
    <property type="project" value="UniProtKB-KW"/>
</dbReference>
<keyword evidence="3" id="KW-0808">Transferase</keyword>
<dbReference type="EC" id="2.3.2.27" evidence="2"/>
<evidence type="ECO:0000256" key="4">
    <source>
        <dbReference type="ARBA" id="ARBA00022723"/>
    </source>
</evidence>
<evidence type="ECO:0000256" key="2">
    <source>
        <dbReference type="ARBA" id="ARBA00012483"/>
    </source>
</evidence>
<dbReference type="Gene3D" id="3.30.40.10">
    <property type="entry name" value="Zinc/RING finger domain, C3HC4 (zinc finger)"/>
    <property type="match status" value="1"/>
</dbReference>
<evidence type="ECO:0000256" key="9">
    <source>
        <dbReference type="SAM" id="MobiDB-lite"/>
    </source>
</evidence>
<evidence type="ECO:0000256" key="5">
    <source>
        <dbReference type="ARBA" id="ARBA00022771"/>
    </source>
</evidence>
<gene>
    <name evidence="11" type="ORF">ACH5RR_011186</name>
</gene>
<keyword evidence="5 8" id="KW-0863">Zinc-finger</keyword>
<accession>A0ABD3A7P7</accession>
<feature type="compositionally biased region" description="Polar residues" evidence="9">
    <location>
        <begin position="232"/>
        <end position="242"/>
    </location>
</feature>
<feature type="region of interest" description="Disordered" evidence="9">
    <location>
        <begin position="150"/>
        <end position="248"/>
    </location>
</feature>
<feature type="domain" description="RING-type" evidence="10">
    <location>
        <begin position="103"/>
        <end position="144"/>
    </location>
</feature>
<dbReference type="FunFam" id="3.30.40.10:FF:000127">
    <property type="entry name" value="E3 ubiquitin-protein ligase RNF181"/>
    <property type="match status" value="1"/>
</dbReference>
<evidence type="ECO:0000313" key="11">
    <source>
        <dbReference type="EMBL" id="KAL3526530.1"/>
    </source>
</evidence>
<name>A0ABD3A7P7_9GENT</name>
<dbReference type="AlphaFoldDB" id="A0ABD3A7P7"/>